<dbReference type="InterPro" id="IPR029063">
    <property type="entry name" value="SAM-dependent_MTases_sf"/>
</dbReference>
<accession>A0A2U3K8J4</accession>
<dbReference type="OrthoDB" id="529208at2"/>
<name>A0A2U3K8J4_9BACT</name>
<dbReference type="EMBL" id="OMOD01000053">
    <property type="protein sequence ID" value="SPF35877.1"/>
    <property type="molecule type" value="Genomic_DNA"/>
</dbReference>
<reference evidence="4" key="1">
    <citation type="submission" date="2018-02" db="EMBL/GenBank/DDBJ databases">
        <authorList>
            <person name="Hausmann B."/>
        </authorList>
    </citation>
    <scope>NUCLEOTIDE SEQUENCE [LARGE SCALE GENOMIC DNA]</scope>
    <source>
        <strain evidence="4">Peat soil MAG SbA1</strain>
    </source>
</reference>
<keyword evidence="3" id="KW-0489">Methyltransferase</keyword>
<dbReference type="Gene3D" id="3.40.50.150">
    <property type="entry name" value="Vaccinia Virus protein VP39"/>
    <property type="match status" value="1"/>
</dbReference>
<keyword evidence="1 3" id="KW-0808">Transferase</keyword>
<dbReference type="GO" id="GO:0008168">
    <property type="term" value="F:methyltransferase activity"/>
    <property type="evidence" value="ECO:0007669"/>
    <property type="project" value="UniProtKB-KW"/>
</dbReference>
<feature type="domain" description="Methyltransferase" evidence="2">
    <location>
        <begin position="53"/>
        <end position="144"/>
    </location>
</feature>
<dbReference type="PANTHER" id="PTHR43861">
    <property type="entry name" value="TRANS-ACONITATE 2-METHYLTRANSFERASE-RELATED"/>
    <property type="match status" value="1"/>
</dbReference>
<dbReference type="GO" id="GO:0032259">
    <property type="term" value="P:methylation"/>
    <property type="evidence" value="ECO:0007669"/>
    <property type="project" value="UniProtKB-KW"/>
</dbReference>
<evidence type="ECO:0000313" key="4">
    <source>
        <dbReference type="Proteomes" id="UP000238701"/>
    </source>
</evidence>
<dbReference type="AlphaFoldDB" id="A0A2U3K8J4"/>
<protein>
    <submittedName>
        <fullName evidence="3">Putative Methyltransferase type 11</fullName>
    </submittedName>
</protein>
<sequence length="231" mass="25894">MSPAEFDRFATSYDQELAKSLAITGEDRSFYAQGRIDWTAQCVAQLRSQVRRVLDYGCGDGANAPLLAAKFKADHVLGVDVSSASITVARQSNQGAGVYFLCSDEWTPDGTMDLAFTNGVFHHITPGERRECLAAIRRALRPGGLFAFWENNPWNPGTRYVMSQCAFDEDAVTISPREAHKILSEAGFKLLRTDSLFYFPRQLRWLRLAERWLRGLPFGGQYQVFCQNPPG</sequence>
<evidence type="ECO:0000259" key="2">
    <source>
        <dbReference type="Pfam" id="PF13649"/>
    </source>
</evidence>
<dbReference type="CDD" id="cd02440">
    <property type="entry name" value="AdoMet_MTases"/>
    <property type="match status" value="1"/>
</dbReference>
<dbReference type="Proteomes" id="UP000238701">
    <property type="component" value="Unassembled WGS sequence"/>
</dbReference>
<evidence type="ECO:0000256" key="1">
    <source>
        <dbReference type="ARBA" id="ARBA00022679"/>
    </source>
</evidence>
<organism evidence="3 4">
    <name type="scientific">Candidatus Sulfotelmatobacter kueseliae</name>
    <dbReference type="NCBI Taxonomy" id="2042962"/>
    <lineage>
        <taxon>Bacteria</taxon>
        <taxon>Pseudomonadati</taxon>
        <taxon>Acidobacteriota</taxon>
        <taxon>Terriglobia</taxon>
        <taxon>Terriglobales</taxon>
        <taxon>Candidatus Korobacteraceae</taxon>
        <taxon>Candidatus Sulfotelmatobacter</taxon>
    </lineage>
</organism>
<evidence type="ECO:0000313" key="3">
    <source>
        <dbReference type="EMBL" id="SPF35877.1"/>
    </source>
</evidence>
<dbReference type="SUPFAM" id="SSF53335">
    <property type="entry name" value="S-adenosyl-L-methionine-dependent methyltransferases"/>
    <property type="match status" value="1"/>
</dbReference>
<dbReference type="Pfam" id="PF13649">
    <property type="entry name" value="Methyltransf_25"/>
    <property type="match status" value="1"/>
</dbReference>
<gene>
    <name evidence="3" type="ORF">SBA1_1460008</name>
</gene>
<proteinExistence type="predicted"/>
<dbReference type="InterPro" id="IPR041698">
    <property type="entry name" value="Methyltransf_25"/>
</dbReference>